<dbReference type="PANTHER" id="PTHR10010">
    <property type="entry name" value="SOLUTE CARRIER FAMILY 34 SODIUM PHOSPHATE , MEMBER 2-RELATED"/>
    <property type="match status" value="1"/>
</dbReference>
<gene>
    <name evidence="7" type="ORF">L0U89_03835</name>
</gene>
<accession>A0ABS9BQ58</accession>
<dbReference type="NCBIfam" id="NF037997">
    <property type="entry name" value="Na_Pi_symport"/>
    <property type="match status" value="1"/>
</dbReference>
<feature type="transmembrane region" description="Helical" evidence="6">
    <location>
        <begin position="245"/>
        <end position="264"/>
    </location>
</feature>
<name>A0ABS9BQ58_9BACT</name>
<dbReference type="EMBL" id="JAKEVZ010000002">
    <property type="protein sequence ID" value="MCF1750190.1"/>
    <property type="molecule type" value="Genomic_DNA"/>
</dbReference>
<keyword evidence="2" id="KW-1003">Cell membrane</keyword>
<dbReference type="InterPro" id="IPR003841">
    <property type="entry name" value="Na/Pi_transpt"/>
</dbReference>
<sequence length="550" mass="61466">MDQGSFDFWKFLAGIGLFLWGMHQLENAIREMAGKAFRTWMQRFTNNTLSAILVGAVVTAVLQSSSLVTLMVLAFLGAGVLSLRNAIGVVLGANLGTTVTAWIVATLGFKMSVEAISTPFLGIGILLYLFFESRVKLRNLGLLLLGFGLMFLGLDFMKTSIEQIAYQLDLQKIATFGNLAFLLVGIVVTALIQSSSAMVVIILSAMSAGMIGLHQGAVLIIGANIGTTVTVGIGSLGGTADKKRLALAHFVFNVLTGLLVFLFVDELVDFTMGTFSIQDPLIELVFFNTLFNLLGILVFFPFVPQYENWLKKWFVKSEPKGLTQFIKNVSPKLPDVALKALEKEIQLVFDRTLNFIINVWDGGDASEDGMSIWRKILYKPVDLMDEYSQIKSLEDEITKYQIALQEETLSEEDSTKLTSLLLALRTLVYSAKDIKDVMHNVRDMEDEEDRAVIAVHRKLRDYTMEFLDVLEDYMKLEKVPDKAPDWIGENAKQYKVWMADLYQELKVQPIEFPISTLNNVIKQVVSSLDNLCSAVIHWKHLKKDVIDIGR</sequence>
<feature type="transmembrane region" description="Helical" evidence="6">
    <location>
        <begin position="86"/>
        <end position="105"/>
    </location>
</feature>
<evidence type="ECO:0000256" key="3">
    <source>
        <dbReference type="ARBA" id="ARBA00022692"/>
    </source>
</evidence>
<keyword evidence="4 6" id="KW-1133">Transmembrane helix</keyword>
<evidence type="ECO:0000256" key="4">
    <source>
        <dbReference type="ARBA" id="ARBA00022989"/>
    </source>
</evidence>
<dbReference type="Pfam" id="PF02690">
    <property type="entry name" value="Na_Pi_cotrans"/>
    <property type="match status" value="2"/>
</dbReference>
<reference evidence="7 8" key="1">
    <citation type="submission" date="2022-01" db="EMBL/GenBank/DDBJ databases">
        <title>Mariniradius saccharolyticus sp. nov., isolated from sediment of a river.</title>
        <authorList>
            <person name="Liu H."/>
        </authorList>
    </citation>
    <scope>NUCLEOTIDE SEQUENCE [LARGE SCALE GENOMIC DNA]</scope>
    <source>
        <strain evidence="7 8">RY-2</strain>
    </source>
</reference>
<evidence type="ECO:0000313" key="8">
    <source>
        <dbReference type="Proteomes" id="UP001201449"/>
    </source>
</evidence>
<evidence type="ECO:0000256" key="5">
    <source>
        <dbReference type="ARBA" id="ARBA00023136"/>
    </source>
</evidence>
<dbReference type="Proteomes" id="UP001201449">
    <property type="component" value="Unassembled WGS sequence"/>
</dbReference>
<protein>
    <submittedName>
        <fullName evidence="7">Na/Pi symporter</fullName>
    </submittedName>
</protein>
<organism evidence="7 8">
    <name type="scientific">Mariniradius sediminis</name>
    <dbReference type="NCBI Taxonomy" id="2909237"/>
    <lineage>
        <taxon>Bacteria</taxon>
        <taxon>Pseudomonadati</taxon>
        <taxon>Bacteroidota</taxon>
        <taxon>Cytophagia</taxon>
        <taxon>Cytophagales</taxon>
        <taxon>Cyclobacteriaceae</taxon>
        <taxon>Mariniradius</taxon>
    </lineage>
</organism>
<feature type="transmembrane region" description="Helical" evidence="6">
    <location>
        <begin position="211"/>
        <end position="233"/>
    </location>
</feature>
<feature type="transmembrane region" description="Helical" evidence="6">
    <location>
        <begin position="112"/>
        <end position="131"/>
    </location>
</feature>
<feature type="transmembrane region" description="Helical" evidence="6">
    <location>
        <begin position="178"/>
        <end position="205"/>
    </location>
</feature>
<evidence type="ECO:0000256" key="6">
    <source>
        <dbReference type="SAM" id="Phobius"/>
    </source>
</evidence>
<comment type="subcellular location">
    <subcellularLocation>
        <location evidence="1">Cell membrane</location>
        <topology evidence="1">Multi-pass membrane protein</topology>
    </subcellularLocation>
</comment>
<evidence type="ECO:0000256" key="2">
    <source>
        <dbReference type="ARBA" id="ARBA00022475"/>
    </source>
</evidence>
<feature type="transmembrane region" description="Helical" evidence="6">
    <location>
        <begin position="137"/>
        <end position="157"/>
    </location>
</feature>
<feature type="transmembrane region" description="Helical" evidence="6">
    <location>
        <begin position="284"/>
        <end position="303"/>
    </location>
</feature>
<feature type="transmembrane region" description="Helical" evidence="6">
    <location>
        <begin position="49"/>
        <end position="80"/>
    </location>
</feature>
<keyword evidence="5 6" id="KW-0472">Membrane</keyword>
<proteinExistence type="predicted"/>
<evidence type="ECO:0000313" key="7">
    <source>
        <dbReference type="EMBL" id="MCF1750190.1"/>
    </source>
</evidence>
<keyword evidence="8" id="KW-1185">Reference proteome</keyword>
<dbReference type="PANTHER" id="PTHR10010:SF46">
    <property type="entry name" value="SODIUM-DEPENDENT PHOSPHATE TRANSPORT PROTEIN 2B"/>
    <property type="match status" value="1"/>
</dbReference>
<keyword evidence="3 6" id="KW-0812">Transmembrane</keyword>
<dbReference type="InterPro" id="IPR004633">
    <property type="entry name" value="NaPi_cotrn-rel/YqeW-like"/>
</dbReference>
<dbReference type="NCBIfam" id="TIGR00704">
    <property type="entry name" value="NaPi_cotrn_rel"/>
    <property type="match status" value="1"/>
</dbReference>
<evidence type="ECO:0000256" key="1">
    <source>
        <dbReference type="ARBA" id="ARBA00004651"/>
    </source>
</evidence>
<comment type="caution">
    <text evidence="7">The sequence shown here is derived from an EMBL/GenBank/DDBJ whole genome shotgun (WGS) entry which is preliminary data.</text>
</comment>
<dbReference type="RefSeq" id="WP_234860314.1">
    <property type="nucleotide sequence ID" value="NZ_JAKEVZ010000002.1"/>
</dbReference>